<comment type="caution">
    <text evidence="2">The sequence shown here is derived from an EMBL/GenBank/DDBJ whole genome shotgun (WGS) entry which is preliminary data.</text>
</comment>
<name>A0A2A4MKE9_9GAMM</name>
<dbReference type="Gene3D" id="2.120.10.30">
    <property type="entry name" value="TolB, C-terminal domain"/>
    <property type="match status" value="2"/>
</dbReference>
<proteinExistence type="predicted"/>
<dbReference type="SUPFAM" id="SSF101898">
    <property type="entry name" value="NHL repeat"/>
    <property type="match status" value="1"/>
</dbReference>
<feature type="compositionally biased region" description="Polar residues" evidence="1">
    <location>
        <begin position="191"/>
        <end position="201"/>
    </location>
</feature>
<evidence type="ECO:0000313" key="3">
    <source>
        <dbReference type="Proteomes" id="UP000218172"/>
    </source>
</evidence>
<evidence type="ECO:0008006" key="4">
    <source>
        <dbReference type="Google" id="ProtNLM"/>
    </source>
</evidence>
<dbReference type="InterPro" id="IPR011042">
    <property type="entry name" value="6-blade_b-propeller_TolB-like"/>
</dbReference>
<gene>
    <name evidence="2" type="ORF">COC19_06305</name>
</gene>
<reference evidence="3" key="1">
    <citation type="submission" date="2017-08" db="EMBL/GenBank/DDBJ databases">
        <title>A dynamic microbial community with high functional redundancy inhabits the cold, oxic subseafloor aquifer.</title>
        <authorList>
            <person name="Tully B.J."/>
            <person name="Wheat C.G."/>
            <person name="Glazer B.T."/>
            <person name="Huber J.A."/>
        </authorList>
    </citation>
    <scope>NUCLEOTIDE SEQUENCE [LARGE SCALE GENOMIC DNA]</scope>
</reference>
<feature type="region of interest" description="Disordered" evidence="1">
    <location>
        <begin position="191"/>
        <end position="213"/>
    </location>
</feature>
<sequence length="354" mass="37675">MLASSLAITHSLLSPSFAQVNPNAKVQTLAPLANSDSPILNPYGLVIGPDGGLYFCEVDTGLIRRFDLTTGRLETIAGDGKKAYAGDGLTAMLASFSAPHEIRFDAQGNLFVVERDSHVVRRIDARSQLVSSVAGTGEAGFNGDNILANTAQLRRPHSIAFDADGNLLICDIANSRVRRIGATGIITTLVGTGERSNTPDTGSMPETPLMGPRSIATDNSGNAYLVLREGNAIYQLDIAQQRLQRIAGTSQQGYSGDGGLAGLATFNGPKGIAYSQADHSLYIVDTENHVIRRHNLNTDIIDTVLGNGERGDGPDGDPRQCKLNRPHGVFIHEGIIYVSDSENNKIRVISGIIT</sequence>
<accession>A0A2A4MKE9</accession>
<dbReference type="PANTHER" id="PTHR46388:SF2">
    <property type="entry name" value="NHL REPEAT-CONTAINING PROTEIN 2"/>
    <property type="match status" value="1"/>
</dbReference>
<evidence type="ECO:0000313" key="2">
    <source>
        <dbReference type="EMBL" id="PCH60096.1"/>
    </source>
</evidence>
<organism evidence="2 3">
    <name type="scientific">SAR86 cluster bacterium</name>
    <dbReference type="NCBI Taxonomy" id="2030880"/>
    <lineage>
        <taxon>Bacteria</taxon>
        <taxon>Pseudomonadati</taxon>
        <taxon>Pseudomonadota</taxon>
        <taxon>Gammaproteobacteria</taxon>
        <taxon>SAR86 cluster</taxon>
    </lineage>
</organism>
<evidence type="ECO:0000256" key="1">
    <source>
        <dbReference type="SAM" id="MobiDB-lite"/>
    </source>
</evidence>
<dbReference type="EMBL" id="NVQR01000099">
    <property type="protein sequence ID" value="PCH60096.1"/>
    <property type="molecule type" value="Genomic_DNA"/>
</dbReference>
<protein>
    <recommendedName>
        <fullName evidence="4">SMP-30/Gluconolactonase/LRE-like region domain-containing protein</fullName>
    </recommendedName>
</protein>
<dbReference type="PANTHER" id="PTHR46388">
    <property type="entry name" value="NHL REPEAT-CONTAINING PROTEIN 2"/>
    <property type="match status" value="1"/>
</dbReference>
<dbReference type="Proteomes" id="UP000218172">
    <property type="component" value="Unassembled WGS sequence"/>
</dbReference>
<dbReference type="AlphaFoldDB" id="A0A2A4MKE9"/>